<keyword evidence="1" id="KW-1133">Transmembrane helix</keyword>
<sequence length="162" mass="18732">MIERRGKKVARFSFIGQKPKEEESPRRNLQARTQVPLLASVRRCLCCCCIFCYFLFLGAAYAVRFFCSFPPRPLHPFFRRLPGDTASEMCSNPMPLETGAGAHVSFSQWGRRVFFEDLRSSDELKPTASFHQDCNCNQRRSRWMGRRRIQQSLSILGQETGK</sequence>
<keyword evidence="1" id="KW-0472">Membrane</keyword>
<evidence type="ECO:0000256" key="1">
    <source>
        <dbReference type="SAM" id="Phobius"/>
    </source>
</evidence>
<feature type="transmembrane region" description="Helical" evidence="1">
    <location>
        <begin position="44"/>
        <end position="63"/>
    </location>
</feature>
<evidence type="ECO:0000313" key="2">
    <source>
        <dbReference type="EMBL" id="KAL2652226.1"/>
    </source>
</evidence>
<comment type="caution">
    <text evidence="2">The sequence shown here is derived from an EMBL/GenBank/DDBJ whole genome shotgun (WGS) entry which is preliminary data.</text>
</comment>
<keyword evidence="1" id="KW-0812">Transmembrane</keyword>
<keyword evidence="3" id="KW-1185">Reference proteome</keyword>
<reference evidence="2 3" key="1">
    <citation type="submission" date="2024-09" db="EMBL/GenBank/DDBJ databases">
        <title>Chromosome-scale assembly of Riccia fluitans.</title>
        <authorList>
            <person name="Paukszto L."/>
            <person name="Sawicki J."/>
            <person name="Karawczyk K."/>
            <person name="Piernik-Szablinska J."/>
            <person name="Szczecinska M."/>
            <person name="Mazdziarz M."/>
        </authorList>
    </citation>
    <scope>NUCLEOTIDE SEQUENCE [LARGE SCALE GENOMIC DNA]</scope>
    <source>
        <strain evidence="2">Rf_01</strain>
        <tissue evidence="2">Aerial parts of the thallus</tissue>
    </source>
</reference>
<proteinExistence type="predicted"/>
<gene>
    <name evidence="2" type="ORF">R1flu_020354</name>
</gene>
<evidence type="ECO:0008006" key="4">
    <source>
        <dbReference type="Google" id="ProtNLM"/>
    </source>
</evidence>
<accession>A0ABD1ZMY3</accession>
<organism evidence="2 3">
    <name type="scientific">Riccia fluitans</name>
    <dbReference type="NCBI Taxonomy" id="41844"/>
    <lineage>
        <taxon>Eukaryota</taxon>
        <taxon>Viridiplantae</taxon>
        <taxon>Streptophyta</taxon>
        <taxon>Embryophyta</taxon>
        <taxon>Marchantiophyta</taxon>
        <taxon>Marchantiopsida</taxon>
        <taxon>Marchantiidae</taxon>
        <taxon>Marchantiales</taxon>
        <taxon>Ricciaceae</taxon>
        <taxon>Riccia</taxon>
    </lineage>
</organism>
<protein>
    <recommendedName>
        <fullName evidence="4">Transmembrane protein</fullName>
    </recommendedName>
</protein>
<dbReference type="AlphaFoldDB" id="A0ABD1ZMY3"/>
<dbReference type="Proteomes" id="UP001605036">
    <property type="component" value="Unassembled WGS sequence"/>
</dbReference>
<name>A0ABD1ZMY3_9MARC</name>
<dbReference type="EMBL" id="JBHFFA010000001">
    <property type="protein sequence ID" value="KAL2652226.1"/>
    <property type="molecule type" value="Genomic_DNA"/>
</dbReference>
<evidence type="ECO:0000313" key="3">
    <source>
        <dbReference type="Proteomes" id="UP001605036"/>
    </source>
</evidence>